<dbReference type="AlphaFoldDB" id="A0A0B2X7M1"/>
<dbReference type="RefSeq" id="XP_011411756.1">
    <property type="nucleotide sequence ID" value="XM_011413454.1"/>
</dbReference>
<organism evidence="2 3">
    <name type="scientific">Metarhizium robertsii (strain ARSEF 23 / ATCC MYA-3075)</name>
    <name type="common">Metarhizium anisopliae (strain ARSEF 23)</name>
    <dbReference type="NCBI Taxonomy" id="655844"/>
    <lineage>
        <taxon>Eukaryota</taxon>
        <taxon>Fungi</taxon>
        <taxon>Dikarya</taxon>
        <taxon>Ascomycota</taxon>
        <taxon>Pezizomycotina</taxon>
        <taxon>Sordariomycetes</taxon>
        <taxon>Hypocreomycetidae</taxon>
        <taxon>Hypocreales</taxon>
        <taxon>Clavicipitaceae</taxon>
        <taxon>Metarhizium</taxon>
    </lineage>
</organism>
<evidence type="ECO:0000256" key="1">
    <source>
        <dbReference type="SAM" id="SignalP"/>
    </source>
</evidence>
<evidence type="ECO:0000313" key="3">
    <source>
        <dbReference type="Proteomes" id="UP000002498"/>
    </source>
</evidence>
<dbReference type="KEGG" id="maj:MAA_11460"/>
<sequence length="64" mass="6522">MKYMTAVLALGAVAVAAPAEVEKRQNTCPNTAVNSCSGTSYCCENGASTGGLINLNLANCVKIL</sequence>
<feature type="chain" id="PRO_5002081918" evidence="1">
    <location>
        <begin position="17"/>
        <end position="64"/>
    </location>
</feature>
<reference evidence="2 3" key="1">
    <citation type="journal article" date="2011" name="PLoS Genet.">
        <title>Genome sequencing and comparative transcriptomics of the model entomopathogenic fungi Metarhizium anisopliae and M. acridum.</title>
        <authorList>
            <person name="Gao Q."/>
            <person name="Jin K."/>
            <person name="Ying S.H."/>
            <person name="Zhang Y."/>
            <person name="Xiao G."/>
            <person name="Shang Y."/>
            <person name="Duan Z."/>
            <person name="Hu X."/>
            <person name="Xie X.Q."/>
            <person name="Zhou G."/>
            <person name="Peng G."/>
            <person name="Luo Z."/>
            <person name="Huang W."/>
            <person name="Wang B."/>
            <person name="Fang W."/>
            <person name="Wang S."/>
            <person name="Zhong Y."/>
            <person name="Ma L.J."/>
            <person name="St Leger R.J."/>
            <person name="Zhao G.P."/>
            <person name="Pei Y."/>
            <person name="Feng M.G."/>
            <person name="Xia Y."/>
            <person name="Wang C."/>
        </authorList>
    </citation>
    <scope>NUCLEOTIDE SEQUENCE [LARGE SCALE GENOMIC DNA]</scope>
    <source>
        <strain evidence="3">ARSEF 23 / ATCC MYA-3075</strain>
    </source>
</reference>
<dbReference type="GeneID" id="23632908"/>
<keyword evidence="3" id="KW-1185">Reference proteome</keyword>
<dbReference type="Proteomes" id="UP000002498">
    <property type="component" value="Unassembled WGS sequence"/>
</dbReference>
<feature type="signal peptide" evidence="1">
    <location>
        <begin position="1"/>
        <end position="16"/>
    </location>
</feature>
<comment type="caution">
    <text evidence="2">The sequence shown here is derived from an EMBL/GenBank/DDBJ whole genome shotgun (WGS) entry which is preliminary data.</text>
</comment>
<accession>A0A0B2X7M1</accession>
<reference evidence="2 3" key="2">
    <citation type="journal article" date="2014" name="Proc. Natl. Acad. Sci. U.S.A.">
        <title>Trajectory and genomic determinants of fungal-pathogen speciation and host adaptation.</title>
        <authorList>
            <person name="Hu X."/>
            <person name="Xiao G."/>
            <person name="Zheng P."/>
            <person name="Shang Y."/>
            <person name="Su Y."/>
            <person name="Zhang X."/>
            <person name="Liu X."/>
            <person name="Zhan S."/>
            <person name="St Leger R.J."/>
            <person name="Wang C."/>
        </authorList>
    </citation>
    <scope>GENOME REANNOTATION</scope>
    <source>
        <strain evidence="3">ARSEF 23 / ATCC MYA-3075</strain>
    </source>
</reference>
<keyword evidence="1" id="KW-0732">Signal</keyword>
<name>A0A0B2X7M1_METRA</name>
<dbReference type="OrthoDB" id="8115477at2759"/>
<dbReference type="EMBL" id="ADNJ02000008">
    <property type="protein sequence ID" value="KHO10923.1"/>
    <property type="molecule type" value="Genomic_DNA"/>
</dbReference>
<proteinExistence type="predicted"/>
<dbReference type="HOGENOM" id="CLU_168414_1_0_1"/>
<gene>
    <name evidence="2" type="ORF">MAA_11460</name>
</gene>
<evidence type="ECO:0000313" key="2">
    <source>
        <dbReference type="EMBL" id="KHO10923.1"/>
    </source>
</evidence>
<protein>
    <submittedName>
        <fullName evidence="2">Uncharacterized protein</fullName>
    </submittedName>
</protein>